<dbReference type="AlphaFoldDB" id="A0A5N6KX13"/>
<sequence length="257" mass="29011">MGSCVSKIHDQEDDVRLHTIQISSPTLAVRLTPKAERDPQTGLPIVHPDRQISRTELLEALYDVAAHMEARGQSVTLVTVGGAVNTILLETRESTHDVDFFSSRLSDSQISLVSQAGRDANAKCISKFGEQLGRKWLNNETTLYLGPSLLDRITRLAEVQNEPVFTAPGLTILAAPWNYAFISKLNRMQQPEKKDYDPKDAAHYLRRYLQREGRDTVKWTEVAQWGIDFGHETIKEADGAEVNEEYKRAYRVNAIDF</sequence>
<dbReference type="Pfam" id="PF24483">
    <property type="entry name" value="DUF7582"/>
    <property type="match status" value="1"/>
</dbReference>
<evidence type="ECO:0000259" key="1">
    <source>
        <dbReference type="Pfam" id="PF24483"/>
    </source>
</evidence>
<evidence type="ECO:0000313" key="3">
    <source>
        <dbReference type="Proteomes" id="UP000327013"/>
    </source>
</evidence>
<dbReference type="EMBL" id="VIBQ01000016">
    <property type="protein sequence ID" value="KAB8356500.1"/>
    <property type="molecule type" value="Genomic_DNA"/>
</dbReference>
<feature type="domain" description="DUF7582" evidence="1">
    <location>
        <begin position="54"/>
        <end position="214"/>
    </location>
</feature>
<dbReference type="Proteomes" id="UP000327013">
    <property type="component" value="Unassembled WGS sequence"/>
</dbReference>
<evidence type="ECO:0000313" key="2">
    <source>
        <dbReference type="EMBL" id="KAB8356500.1"/>
    </source>
</evidence>
<keyword evidence="3" id="KW-1185">Reference proteome</keyword>
<accession>A0A5N6KX13</accession>
<comment type="caution">
    <text evidence="2">The sequence shown here is derived from an EMBL/GenBank/DDBJ whole genome shotgun (WGS) entry which is preliminary data.</text>
</comment>
<dbReference type="OrthoDB" id="3348320at2759"/>
<reference evidence="2 3" key="1">
    <citation type="submission" date="2019-06" db="EMBL/GenBank/DDBJ databases">
        <title>A chromosomal-level reference genome of Carpinus fangiana (Coryloideae, Betulaceae).</title>
        <authorList>
            <person name="Yang X."/>
            <person name="Wang Z."/>
            <person name="Zhang L."/>
            <person name="Hao G."/>
            <person name="Liu J."/>
            <person name="Yang Y."/>
        </authorList>
    </citation>
    <scope>NUCLEOTIDE SEQUENCE [LARGE SCALE GENOMIC DNA]</scope>
    <source>
        <strain evidence="2">Cfa_2016G</strain>
        <tissue evidence="2">Leaf</tissue>
    </source>
</reference>
<organism evidence="2 3">
    <name type="scientific">Carpinus fangiana</name>
    <dbReference type="NCBI Taxonomy" id="176857"/>
    <lineage>
        <taxon>Eukaryota</taxon>
        <taxon>Viridiplantae</taxon>
        <taxon>Streptophyta</taxon>
        <taxon>Embryophyta</taxon>
        <taxon>Tracheophyta</taxon>
        <taxon>Spermatophyta</taxon>
        <taxon>Magnoliopsida</taxon>
        <taxon>eudicotyledons</taxon>
        <taxon>Gunneridae</taxon>
        <taxon>Pentapetalae</taxon>
        <taxon>rosids</taxon>
        <taxon>fabids</taxon>
        <taxon>Fagales</taxon>
        <taxon>Betulaceae</taxon>
        <taxon>Carpinus</taxon>
    </lineage>
</organism>
<gene>
    <name evidence="2" type="ORF">FH972_024083</name>
</gene>
<protein>
    <recommendedName>
        <fullName evidence="1">DUF7582 domain-containing protein</fullName>
    </recommendedName>
</protein>
<dbReference type="InterPro" id="IPR056004">
    <property type="entry name" value="DUF7582"/>
</dbReference>
<name>A0A5N6KX13_9ROSI</name>
<proteinExistence type="predicted"/>